<dbReference type="Proteomes" id="UP000003856">
    <property type="component" value="Unassembled WGS sequence"/>
</dbReference>
<evidence type="ECO:0000313" key="2">
    <source>
        <dbReference type="EMBL" id="EER57814.1"/>
    </source>
</evidence>
<gene>
    <name evidence="2" type="ORF">AcdelDRAFT_4612</name>
</gene>
<name>C5TCI1_ACIDE</name>
<dbReference type="EMBL" id="ACQT01000463">
    <property type="protein sequence ID" value="EER57814.1"/>
    <property type="molecule type" value="Genomic_DNA"/>
</dbReference>
<accession>C5TCI1</accession>
<dbReference type="AlphaFoldDB" id="C5TCI1"/>
<keyword evidence="1" id="KW-0472">Membrane</keyword>
<sequence>MVPPPSRSPSPPFRPLEFTGAAMLYLVVAGLLAVSASPLGHLALVRPGAGLALALLLMGG</sequence>
<organism evidence="2 3">
    <name type="scientific">Acidovorax delafieldii 2AN</name>
    <dbReference type="NCBI Taxonomy" id="573060"/>
    <lineage>
        <taxon>Bacteria</taxon>
        <taxon>Pseudomonadati</taxon>
        <taxon>Pseudomonadota</taxon>
        <taxon>Betaproteobacteria</taxon>
        <taxon>Burkholderiales</taxon>
        <taxon>Comamonadaceae</taxon>
        <taxon>Acidovorax</taxon>
    </lineage>
</organism>
<evidence type="ECO:0000313" key="3">
    <source>
        <dbReference type="Proteomes" id="UP000003856"/>
    </source>
</evidence>
<feature type="non-terminal residue" evidence="2">
    <location>
        <position position="60"/>
    </location>
</feature>
<protein>
    <submittedName>
        <fullName evidence="2">Uncharacterized protein</fullName>
    </submittedName>
</protein>
<comment type="caution">
    <text evidence="2">The sequence shown here is derived from an EMBL/GenBank/DDBJ whole genome shotgun (WGS) entry which is preliminary data.</text>
</comment>
<evidence type="ECO:0000256" key="1">
    <source>
        <dbReference type="SAM" id="Phobius"/>
    </source>
</evidence>
<keyword evidence="1" id="KW-0812">Transmembrane</keyword>
<keyword evidence="3" id="KW-1185">Reference proteome</keyword>
<feature type="transmembrane region" description="Helical" evidence="1">
    <location>
        <begin position="20"/>
        <end position="45"/>
    </location>
</feature>
<reference evidence="2 3" key="1">
    <citation type="submission" date="2009-05" db="EMBL/GenBank/DDBJ databases">
        <title>The draft genome of Acidovorax delafieldii 2AN.</title>
        <authorList>
            <consortium name="US DOE Joint Genome Institute (JGI-PGF)"/>
            <person name="Lucas S."/>
            <person name="Copeland A."/>
            <person name="Lapidus A."/>
            <person name="Glavina del Rio T."/>
            <person name="Tice H."/>
            <person name="Bruce D."/>
            <person name="Goodwin L."/>
            <person name="Pitluck S."/>
            <person name="Larimer F."/>
            <person name="Land M.L."/>
            <person name="Hauser L."/>
            <person name="Shelobolina E.S."/>
            <person name="Picardal F."/>
            <person name="Roden E."/>
            <person name="Emerson D."/>
        </authorList>
    </citation>
    <scope>NUCLEOTIDE SEQUENCE [LARGE SCALE GENOMIC DNA]</scope>
    <source>
        <strain evidence="2 3">2AN</strain>
    </source>
</reference>
<proteinExistence type="predicted"/>
<keyword evidence="1" id="KW-1133">Transmembrane helix</keyword>